<name>A0A3P6BEK2_BRAOL</name>
<sequence>MTLSLCSRSRIGREKARDGRGKRDCVSEATQVSELSKSENNDEKGRKNGGVTSSVVRRYVGEEEDESEKYGSKLAVVVTYLEYRLQLPLSVMQGSLSAVEEAEEARWLWWLKAALLGVPL</sequence>
<proteinExistence type="predicted"/>
<reference evidence="2" key="1">
    <citation type="submission" date="2018-11" db="EMBL/GenBank/DDBJ databases">
        <authorList>
            <consortium name="Genoscope - CEA"/>
            <person name="William W."/>
        </authorList>
    </citation>
    <scope>NUCLEOTIDE SEQUENCE</scope>
</reference>
<protein>
    <submittedName>
        <fullName evidence="2">Uncharacterized protein</fullName>
    </submittedName>
</protein>
<organism evidence="2">
    <name type="scientific">Brassica oleracea</name>
    <name type="common">Wild cabbage</name>
    <dbReference type="NCBI Taxonomy" id="3712"/>
    <lineage>
        <taxon>Eukaryota</taxon>
        <taxon>Viridiplantae</taxon>
        <taxon>Streptophyta</taxon>
        <taxon>Embryophyta</taxon>
        <taxon>Tracheophyta</taxon>
        <taxon>Spermatophyta</taxon>
        <taxon>Magnoliopsida</taxon>
        <taxon>eudicotyledons</taxon>
        <taxon>Gunneridae</taxon>
        <taxon>Pentapetalae</taxon>
        <taxon>rosids</taxon>
        <taxon>malvids</taxon>
        <taxon>Brassicales</taxon>
        <taxon>Brassicaceae</taxon>
        <taxon>Brassiceae</taxon>
        <taxon>Brassica</taxon>
    </lineage>
</organism>
<feature type="compositionally biased region" description="Basic and acidic residues" evidence="1">
    <location>
        <begin position="36"/>
        <end position="46"/>
    </location>
</feature>
<gene>
    <name evidence="2" type="ORF">BOLC3T17770H</name>
</gene>
<evidence type="ECO:0000256" key="1">
    <source>
        <dbReference type="SAM" id="MobiDB-lite"/>
    </source>
</evidence>
<evidence type="ECO:0000313" key="2">
    <source>
        <dbReference type="EMBL" id="VDC94428.1"/>
    </source>
</evidence>
<feature type="region of interest" description="Disordered" evidence="1">
    <location>
        <begin position="1"/>
        <end position="50"/>
    </location>
</feature>
<dbReference type="AlphaFoldDB" id="A0A3P6BEK2"/>
<accession>A0A3P6BEK2</accession>
<feature type="compositionally biased region" description="Basic and acidic residues" evidence="1">
    <location>
        <begin position="11"/>
        <end position="26"/>
    </location>
</feature>
<dbReference type="EMBL" id="LR031872">
    <property type="protein sequence ID" value="VDC94428.1"/>
    <property type="molecule type" value="Genomic_DNA"/>
</dbReference>